<accession>A0A8S5LBB0</accession>
<reference evidence="1" key="1">
    <citation type="journal article" date="2021" name="Proc. Natl. Acad. Sci. U.S.A.">
        <title>A Catalog of Tens of Thousands of Viruses from Human Metagenomes Reveals Hidden Associations with Chronic Diseases.</title>
        <authorList>
            <person name="Tisza M.J."/>
            <person name="Buck C.B."/>
        </authorList>
    </citation>
    <scope>NUCLEOTIDE SEQUENCE</scope>
    <source>
        <strain evidence="1">CtXOZ1</strain>
    </source>
</reference>
<dbReference type="EMBL" id="BK014672">
    <property type="protein sequence ID" value="DAD67216.1"/>
    <property type="molecule type" value="Genomic_DNA"/>
</dbReference>
<protein>
    <submittedName>
        <fullName evidence="1">Uncharacterized protein</fullName>
    </submittedName>
</protein>
<name>A0A8S5LBB0_9CAUD</name>
<sequence>MTHYLDPALSPWTSLYNWVLFMMPRMKGTGRW</sequence>
<evidence type="ECO:0000313" key="1">
    <source>
        <dbReference type="EMBL" id="DAD67216.1"/>
    </source>
</evidence>
<organism evidence="1">
    <name type="scientific">Siphoviridae sp. ctXOZ1</name>
    <dbReference type="NCBI Taxonomy" id="2823585"/>
    <lineage>
        <taxon>Viruses</taxon>
        <taxon>Duplodnaviria</taxon>
        <taxon>Heunggongvirae</taxon>
        <taxon>Uroviricota</taxon>
        <taxon>Caudoviricetes</taxon>
    </lineage>
</organism>
<proteinExistence type="predicted"/>